<evidence type="ECO:0000313" key="3">
    <source>
        <dbReference type="Proteomes" id="UP000530234"/>
    </source>
</evidence>
<organism evidence="2 3">
    <name type="scientific">Streptomyces calidiresistens</name>
    <dbReference type="NCBI Taxonomy" id="1485586"/>
    <lineage>
        <taxon>Bacteria</taxon>
        <taxon>Bacillati</taxon>
        <taxon>Actinomycetota</taxon>
        <taxon>Actinomycetes</taxon>
        <taxon>Kitasatosporales</taxon>
        <taxon>Streptomycetaceae</taxon>
        <taxon>Streptomyces</taxon>
    </lineage>
</organism>
<dbReference type="SUPFAM" id="SSF47336">
    <property type="entry name" value="ACP-like"/>
    <property type="match status" value="1"/>
</dbReference>
<accession>A0A7W3SZ13</accession>
<gene>
    <name evidence="2" type="ORF">FOE67_00005</name>
</gene>
<dbReference type="Gene3D" id="1.10.1200.10">
    <property type="entry name" value="ACP-like"/>
    <property type="match status" value="1"/>
</dbReference>
<dbReference type="PROSITE" id="PS50075">
    <property type="entry name" value="CARRIER"/>
    <property type="match status" value="1"/>
</dbReference>
<evidence type="ECO:0000313" key="2">
    <source>
        <dbReference type="EMBL" id="MBB0227937.1"/>
    </source>
</evidence>
<dbReference type="RefSeq" id="WP_182659648.1">
    <property type="nucleotide sequence ID" value="NZ_VKHS01000001.1"/>
</dbReference>
<protein>
    <submittedName>
        <fullName evidence="2">Acyl carrier protein</fullName>
    </submittedName>
</protein>
<sequence>MNGYEKLRNILVDELRVAPDLVSPGASLEDIEFDSLTLVELSLLLERDLGVDIEDHELKDVPDLAAMGRLLEQRMAGAEA</sequence>
<evidence type="ECO:0000259" key="1">
    <source>
        <dbReference type="PROSITE" id="PS50075"/>
    </source>
</evidence>
<reference evidence="3" key="1">
    <citation type="submission" date="2019-10" db="EMBL/GenBank/DDBJ databases">
        <title>Streptomyces sp. nov., a novel actinobacterium isolated from alkaline environment.</title>
        <authorList>
            <person name="Golinska P."/>
        </authorList>
    </citation>
    <scope>NUCLEOTIDE SEQUENCE [LARGE SCALE GENOMIC DNA]</scope>
    <source>
        <strain evidence="3">DSM 42108</strain>
    </source>
</reference>
<comment type="caution">
    <text evidence="2">The sequence shown here is derived from an EMBL/GenBank/DDBJ whole genome shotgun (WGS) entry which is preliminary data.</text>
</comment>
<name>A0A7W3SZ13_9ACTN</name>
<dbReference type="EMBL" id="VKHS01000001">
    <property type="protein sequence ID" value="MBB0227937.1"/>
    <property type="molecule type" value="Genomic_DNA"/>
</dbReference>
<dbReference type="AlphaFoldDB" id="A0A7W3SZ13"/>
<dbReference type="Pfam" id="PF00550">
    <property type="entry name" value="PP-binding"/>
    <property type="match status" value="1"/>
</dbReference>
<proteinExistence type="predicted"/>
<dbReference type="InterPro" id="IPR036736">
    <property type="entry name" value="ACP-like_sf"/>
</dbReference>
<feature type="domain" description="Carrier" evidence="1">
    <location>
        <begin position="1"/>
        <end position="75"/>
    </location>
</feature>
<dbReference type="InterPro" id="IPR009081">
    <property type="entry name" value="PP-bd_ACP"/>
</dbReference>
<dbReference type="Proteomes" id="UP000530234">
    <property type="component" value="Unassembled WGS sequence"/>
</dbReference>
<keyword evidence="3" id="KW-1185">Reference proteome</keyword>